<organism evidence="9 10">
    <name type="scientific">Geovibrio thiophilus</name>
    <dbReference type="NCBI Taxonomy" id="139438"/>
    <lineage>
        <taxon>Bacteria</taxon>
        <taxon>Pseudomonadati</taxon>
        <taxon>Deferribacterota</taxon>
        <taxon>Deferribacteres</taxon>
        <taxon>Deferribacterales</taxon>
        <taxon>Geovibrionaceae</taxon>
        <taxon>Geovibrio</taxon>
    </lineage>
</organism>
<gene>
    <name evidence="9" type="ORF">EP073_13360</name>
</gene>
<evidence type="ECO:0000256" key="2">
    <source>
        <dbReference type="ARBA" id="ARBA00022676"/>
    </source>
</evidence>
<dbReference type="Gene3D" id="3.90.550.10">
    <property type="entry name" value="Spore Coat Polysaccharide Biosynthesis Protein SpsA, Chain A"/>
    <property type="match status" value="1"/>
</dbReference>
<dbReference type="SUPFAM" id="SSF53448">
    <property type="entry name" value="Nucleotide-diphospho-sugar transferases"/>
    <property type="match status" value="1"/>
</dbReference>
<keyword evidence="6" id="KW-1133">Transmembrane helix</keyword>
<evidence type="ECO:0000256" key="3">
    <source>
        <dbReference type="ARBA" id="ARBA00022679"/>
    </source>
</evidence>
<keyword evidence="2" id="KW-0328">Glycosyltransferase</keyword>
<proteinExistence type="predicted"/>
<dbReference type="InterPro" id="IPR001173">
    <property type="entry name" value="Glyco_trans_2-like"/>
</dbReference>
<dbReference type="InterPro" id="IPR029044">
    <property type="entry name" value="Nucleotide-diphossugar_trans"/>
</dbReference>
<evidence type="ECO:0000256" key="6">
    <source>
        <dbReference type="ARBA" id="ARBA00022989"/>
    </source>
</evidence>
<dbReference type="Pfam" id="PF00535">
    <property type="entry name" value="Glycos_transf_2"/>
    <property type="match status" value="1"/>
</dbReference>
<dbReference type="GO" id="GO:0099621">
    <property type="term" value="F:undecaprenyl-phosphate 4-deoxy-4-formamido-L-arabinose transferase activity"/>
    <property type="evidence" value="ECO:0007669"/>
    <property type="project" value="TreeGrafter"/>
</dbReference>
<keyword evidence="7" id="KW-0472">Membrane</keyword>
<evidence type="ECO:0000313" key="10">
    <source>
        <dbReference type="Proteomes" id="UP000287502"/>
    </source>
</evidence>
<dbReference type="GO" id="GO:0009103">
    <property type="term" value="P:lipopolysaccharide biosynthetic process"/>
    <property type="evidence" value="ECO:0007669"/>
    <property type="project" value="UniProtKB-KW"/>
</dbReference>
<dbReference type="PANTHER" id="PTHR48090:SF3">
    <property type="entry name" value="UNDECAPRENYL-PHOSPHATE 4-DEOXY-4-FORMAMIDO-L-ARABINOSE TRANSFERASE"/>
    <property type="match status" value="1"/>
</dbReference>
<keyword evidence="5" id="KW-0448">Lipopolysaccharide biosynthesis</keyword>
<evidence type="ECO:0000256" key="1">
    <source>
        <dbReference type="ARBA" id="ARBA00022475"/>
    </source>
</evidence>
<name>A0A3R5UWL2_9BACT</name>
<dbReference type="EMBL" id="CP035108">
    <property type="protein sequence ID" value="QAR34523.1"/>
    <property type="molecule type" value="Genomic_DNA"/>
</dbReference>
<sequence>MNPEISVVIPFYNEAENINTVCAELRSVLESSVKRRWETVLVNDGSTDGTDDEINKWTADPRFRAVHLHRNMGQSAALFAGFSAAEGEYIFTLDGDGQNDPADIPLLLEKMLELGVDMMCGVRAKRNDNIIRRFSSRLANRLRSRILGDSISDVGCSSRGFRRECLDSFRFFRNAHRFFPALVQIAGFTVAEMPVRHRHRNKGVSKYGAGINSRLWAGIADLFGVYWMKKRYISVSCYEYGKNQESIQRVPMASGE</sequence>
<dbReference type="OrthoDB" id="9807795at2"/>
<dbReference type="InterPro" id="IPR050256">
    <property type="entry name" value="Glycosyltransferase_2"/>
</dbReference>
<evidence type="ECO:0000256" key="5">
    <source>
        <dbReference type="ARBA" id="ARBA00022985"/>
    </source>
</evidence>
<feature type="domain" description="Glycosyltransferase 2-like" evidence="8">
    <location>
        <begin position="6"/>
        <end position="167"/>
    </location>
</feature>
<evidence type="ECO:0000313" key="9">
    <source>
        <dbReference type="EMBL" id="QAR34523.1"/>
    </source>
</evidence>
<dbReference type="Proteomes" id="UP000287502">
    <property type="component" value="Chromosome"/>
</dbReference>
<evidence type="ECO:0000256" key="7">
    <source>
        <dbReference type="ARBA" id="ARBA00023136"/>
    </source>
</evidence>
<keyword evidence="1" id="KW-1003">Cell membrane</keyword>
<keyword evidence="10" id="KW-1185">Reference proteome</keyword>
<dbReference type="AlphaFoldDB" id="A0A3R5UWL2"/>
<keyword evidence="3 9" id="KW-0808">Transferase</keyword>
<evidence type="ECO:0000259" key="8">
    <source>
        <dbReference type="Pfam" id="PF00535"/>
    </source>
</evidence>
<dbReference type="GO" id="GO:0005886">
    <property type="term" value="C:plasma membrane"/>
    <property type="evidence" value="ECO:0007669"/>
    <property type="project" value="TreeGrafter"/>
</dbReference>
<protein>
    <submittedName>
        <fullName evidence="9">Glycosyltransferase</fullName>
    </submittedName>
</protein>
<dbReference type="KEGG" id="gtl:EP073_13360"/>
<evidence type="ECO:0000256" key="4">
    <source>
        <dbReference type="ARBA" id="ARBA00022692"/>
    </source>
</evidence>
<dbReference type="CDD" id="cd04187">
    <property type="entry name" value="DPM1_like_bac"/>
    <property type="match status" value="1"/>
</dbReference>
<dbReference type="PANTHER" id="PTHR48090">
    <property type="entry name" value="UNDECAPRENYL-PHOSPHATE 4-DEOXY-4-FORMAMIDO-L-ARABINOSE TRANSFERASE-RELATED"/>
    <property type="match status" value="1"/>
</dbReference>
<keyword evidence="4" id="KW-0812">Transmembrane</keyword>
<reference evidence="9 10" key="1">
    <citation type="submission" date="2019-01" db="EMBL/GenBank/DDBJ databases">
        <title>Geovibrio thiophilus DSM 11263, complete genome.</title>
        <authorList>
            <person name="Spring S."/>
            <person name="Bunk B."/>
            <person name="Sproer C."/>
        </authorList>
    </citation>
    <scope>NUCLEOTIDE SEQUENCE [LARGE SCALE GENOMIC DNA]</scope>
    <source>
        <strain evidence="9 10">DSM 11263</strain>
    </source>
</reference>
<accession>A0A3R5UWL2</accession>